<organism evidence="1 2">
    <name type="scientific">Actinacidiphila glaucinigra</name>
    <dbReference type="NCBI Taxonomy" id="235986"/>
    <lineage>
        <taxon>Bacteria</taxon>
        <taxon>Bacillati</taxon>
        <taxon>Actinomycetota</taxon>
        <taxon>Actinomycetes</taxon>
        <taxon>Kitasatosporales</taxon>
        <taxon>Streptomycetaceae</taxon>
        <taxon>Actinacidiphila</taxon>
    </lineage>
</organism>
<gene>
    <name evidence="1" type="ORF">SAMN05216252_105369</name>
</gene>
<dbReference type="Pfam" id="PF08974">
    <property type="entry name" value="DUF1877"/>
    <property type="match status" value="1"/>
</dbReference>
<reference evidence="1 2" key="1">
    <citation type="submission" date="2017-06" db="EMBL/GenBank/DDBJ databases">
        <authorList>
            <person name="Kim H.J."/>
            <person name="Triplett B.A."/>
        </authorList>
    </citation>
    <scope>NUCLEOTIDE SEQUENCE [LARGE SCALE GENOMIC DNA]</scope>
    <source>
        <strain evidence="1 2">CGMCC 4.1858</strain>
    </source>
</reference>
<dbReference type="Proteomes" id="UP000198280">
    <property type="component" value="Unassembled WGS sequence"/>
</dbReference>
<keyword evidence="2" id="KW-1185">Reference proteome</keyword>
<dbReference type="InterPro" id="IPR015068">
    <property type="entry name" value="DUF1877"/>
</dbReference>
<dbReference type="AlphaFoldDB" id="A0A239E8I6"/>
<dbReference type="EMBL" id="FZOF01000005">
    <property type="protein sequence ID" value="SNS40799.1"/>
    <property type="molecule type" value="Genomic_DNA"/>
</dbReference>
<name>A0A239E8I6_9ACTN</name>
<dbReference type="Gene3D" id="3.40.1760.10">
    <property type="entry name" value="YfbM-like super family"/>
    <property type="match status" value="1"/>
</dbReference>
<proteinExistence type="predicted"/>
<evidence type="ECO:0000313" key="1">
    <source>
        <dbReference type="EMBL" id="SNS40799.1"/>
    </source>
</evidence>
<accession>A0A239E8I6</accession>
<protein>
    <submittedName>
        <fullName evidence="1">Uncharacterized protein</fullName>
    </submittedName>
</protein>
<sequence length="156" mass="16534">MGTRAVLFGLDATDSARILACEDDDALTAVVAEVEERWDTDRLCELDSPWDALHRCLTDGGLAFGNGDFPLSHAVLGGVPLHEGDGYIVCHVTAEQVPAVAAALEPLAGGWLRERFATLTFDACQGTADAEDIACTQAFLPGLKQFYRAAAQGAEP</sequence>
<dbReference type="InterPro" id="IPR035944">
    <property type="entry name" value="YfbM-like_sf"/>
</dbReference>
<evidence type="ECO:0000313" key="2">
    <source>
        <dbReference type="Proteomes" id="UP000198280"/>
    </source>
</evidence>
<dbReference type="SUPFAM" id="SSF111069">
    <property type="entry name" value="Hypothetical protein yfbM"/>
    <property type="match status" value="1"/>
</dbReference>